<keyword evidence="1" id="KW-0812">Transmembrane</keyword>
<dbReference type="RefSeq" id="WP_317517454.1">
    <property type="nucleotide sequence ID" value="NZ_JAPTHD010000006.1"/>
</dbReference>
<evidence type="ECO:0000313" key="3">
    <source>
        <dbReference type="Proteomes" id="UP001185984"/>
    </source>
</evidence>
<keyword evidence="1" id="KW-0472">Membrane</keyword>
<feature type="transmembrane region" description="Helical" evidence="1">
    <location>
        <begin position="84"/>
        <end position="104"/>
    </location>
</feature>
<accession>A0ABU3ZZ56</accession>
<evidence type="ECO:0000256" key="1">
    <source>
        <dbReference type="SAM" id="Phobius"/>
    </source>
</evidence>
<sequence length="106" mass="11510">MRAPLAPRAPRRPLSSRDWFGKTAAAFILGFTLALGCAGLFRIAAGVGDAYFSTKGQFAMWLMAPVWALTLSFCFLFRSSLRAWLWLAAANLLVWAPVLLMGGLGS</sequence>
<keyword evidence="1" id="KW-1133">Transmembrane helix</keyword>
<evidence type="ECO:0000313" key="2">
    <source>
        <dbReference type="EMBL" id="MDV5824804.1"/>
    </source>
</evidence>
<proteinExistence type="predicted"/>
<feature type="transmembrane region" description="Helical" evidence="1">
    <location>
        <begin position="58"/>
        <end position="77"/>
    </location>
</feature>
<evidence type="ECO:0008006" key="4">
    <source>
        <dbReference type="Google" id="ProtNLM"/>
    </source>
</evidence>
<feature type="transmembrane region" description="Helical" evidence="1">
    <location>
        <begin position="20"/>
        <end position="46"/>
    </location>
</feature>
<organism evidence="2 3">
    <name type="scientific">Sphingobium naphthae</name>
    <dbReference type="NCBI Taxonomy" id="1886786"/>
    <lineage>
        <taxon>Bacteria</taxon>
        <taxon>Pseudomonadati</taxon>
        <taxon>Pseudomonadota</taxon>
        <taxon>Alphaproteobacteria</taxon>
        <taxon>Sphingomonadales</taxon>
        <taxon>Sphingomonadaceae</taxon>
        <taxon>Sphingobium</taxon>
    </lineage>
</organism>
<reference evidence="3" key="1">
    <citation type="journal article" date="2022" name="J Environ Chem Eng">
        <title>Biodegradation of petroleum oil using a constructed nonpathogenic and heavy metal-tolerant bacterial consortium isolated from marine sponges.</title>
        <authorList>
            <person name="Dechsakulwatana C."/>
            <person name="Rungsihiranrut A."/>
            <person name="Muangchinda C."/>
            <person name="Ningthoujam R."/>
            <person name="Klankeo P."/>
            <person name="Pinyakong O."/>
        </authorList>
    </citation>
    <scope>NUCLEOTIDE SEQUENCE [LARGE SCALE GENOMIC DNA]</scope>
    <source>
        <strain evidence="3">MO2-4</strain>
    </source>
</reference>
<dbReference type="Proteomes" id="UP001185984">
    <property type="component" value="Unassembled WGS sequence"/>
</dbReference>
<dbReference type="EMBL" id="JAPTHD010000006">
    <property type="protein sequence ID" value="MDV5824804.1"/>
    <property type="molecule type" value="Genomic_DNA"/>
</dbReference>
<protein>
    <recommendedName>
        <fullName evidence="4">Iron uptake protein</fullName>
    </recommendedName>
</protein>
<name>A0ABU3ZZ56_9SPHN</name>
<comment type="caution">
    <text evidence="2">The sequence shown here is derived from an EMBL/GenBank/DDBJ whole genome shotgun (WGS) entry which is preliminary data.</text>
</comment>
<gene>
    <name evidence="2" type="ORF">O0R41_14455</name>
</gene>
<keyword evidence="3" id="KW-1185">Reference proteome</keyword>